<dbReference type="GO" id="GO:0005737">
    <property type="term" value="C:cytoplasm"/>
    <property type="evidence" value="ECO:0007669"/>
    <property type="project" value="TreeGrafter"/>
</dbReference>
<feature type="domain" description="LRAT" evidence="4">
    <location>
        <begin position="48"/>
        <end position="137"/>
    </location>
</feature>
<dbReference type="EMBL" id="CAJVAS010000029">
    <property type="protein sequence ID" value="CAG7644914.1"/>
    <property type="molecule type" value="Genomic_DNA"/>
</dbReference>
<keyword evidence="3" id="KW-0443">Lipid metabolism</keyword>
<dbReference type="GO" id="GO:0016410">
    <property type="term" value="F:N-acyltransferase activity"/>
    <property type="evidence" value="ECO:0007669"/>
    <property type="project" value="TreeGrafter"/>
</dbReference>
<dbReference type="PROSITE" id="PS51934">
    <property type="entry name" value="LRAT"/>
    <property type="match status" value="1"/>
</dbReference>
<proteinExistence type="predicted"/>
<dbReference type="GO" id="GO:0008970">
    <property type="term" value="F:phospholipase A1 activity"/>
    <property type="evidence" value="ECO:0007669"/>
    <property type="project" value="TreeGrafter"/>
</dbReference>
<keyword evidence="1" id="KW-0808">Transferase</keyword>
<comment type="caution">
    <text evidence="5">The sequence shown here is derived from an EMBL/GenBank/DDBJ whole genome shotgun (WGS) entry which is preliminary data.</text>
</comment>
<protein>
    <recommendedName>
        <fullName evidence="4">LRAT domain-containing protein</fullName>
    </recommendedName>
</protein>
<dbReference type="Proteomes" id="UP000693672">
    <property type="component" value="Unassembled WGS sequence"/>
</dbReference>
<dbReference type="AlphaFoldDB" id="A0A916NR59"/>
<evidence type="ECO:0000256" key="1">
    <source>
        <dbReference type="ARBA" id="ARBA00022679"/>
    </source>
</evidence>
<dbReference type="GO" id="GO:0004623">
    <property type="term" value="F:phospholipase A2 activity"/>
    <property type="evidence" value="ECO:0007669"/>
    <property type="project" value="TreeGrafter"/>
</dbReference>
<name>A0A916NR59_9BACL</name>
<keyword evidence="6" id="KW-1185">Reference proteome</keyword>
<dbReference type="Pfam" id="PF04970">
    <property type="entry name" value="LRAT"/>
    <property type="match status" value="1"/>
</dbReference>
<accession>A0A916NR59</accession>
<dbReference type="PANTHER" id="PTHR13943:SF77">
    <property type="entry name" value="LRAT DOMAIN-CONTAINING PROTEIN"/>
    <property type="match status" value="1"/>
</dbReference>
<dbReference type="GO" id="GO:0070292">
    <property type="term" value="P:N-acylphosphatidylethanolamine metabolic process"/>
    <property type="evidence" value="ECO:0007669"/>
    <property type="project" value="TreeGrafter"/>
</dbReference>
<evidence type="ECO:0000259" key="4">
    <source>
        <dbReference type="PROSITE" id="PS51934"/>
    </source>
</evidence>
<evidence type="ECO:0000313" key="6">
    <source>
        <dbReference type="Proteomes" id="UP000693672"/>
    </source>
</evidence>
<dbReference type="InterPro" id="IPR051496">
    <property type="entry name" value="H-rev107_PLA/AT"/>
</dbReference>
<dbReference type="PANTHER" id="PTHR13943">
    <property type="entry name" value="HRAS-LIKE SUPPRESSOR - RELATED"/>
    <property type="match status" value="1"/>
</dbReference>
<organism evidence="5 6">
    <name type="scientific">Paenibacillus solanacearum</name>
    <dbReference type="NCBI Taxonomy" id="2048548"/>
    <lineage>
        <taxon>Bacteria</taxon>
        <taxon>Bacillati</taxon>
        <taxon>Bacillota</taxon>
        <taxon>Bacilli</taxon>
        <taxon>Bacillales</taxon>
        <taxon>Paenibacillaceae</taxon>
        <taxon>Paenibacillus</taxon>
    </lineage>
</organism>
<gene>
    <name evidence="5" type="ORF">PAESOLCIP111_04844</name>
</gene>
<evidence type="ECO:0000256" key="2">
    <source>
        <dbReference type="ARBA" id="ARBA00022801"/>
    </source>
</evidence>
<keyword evidence="2" id="KW-0378">Hydrolase</keyword>
<evidence type="ECO:0000256" key="3">
    <source>
        <dbReference type="ARBA" id="ARBA00023098"/>
    </source>
</evidence>
<dbReference type="RefSeq" id="WP_218094554.1">
    <property type="nucleotide sequence ID" value="NZ_CAJVAS010000029.1"/>
</dbReference>
<evidence type="ECO:0000313" key="5">
    <source>
        <dbReference type="EMBL" id="CAG7644914.1"/>
    </source>
</evidence>
<dbReference type="InterPro" id="IPR007053">
    <property type="entry name" value="LRAT_dom"/>
</dbReference>
<sequence>MNHPLSFLGETVKKATKTAINVLESSQAAPIKAAKAYFGTDPHLEKGDHISVYCGYMHHGLYIGNGLVIHYTKSNGKGRIQVDSLETFKNGKAIEQRHSSLKRSRDEAINKAYGRLGESQYNLIFNNCEHFVTWCRG</sequence>
<reference evidence="5" key="1">
    <citation type="submission" date="2021-06" db="EMBL/GenBank/DDBJ databases">
        <authorList>
            <person name="Criscuolo A."/>
        </authorList>
    </citation>
    <scope>NUCLEOTIDE SEQUENCE</scope>
    <source>
        <strain evidence="5">CIP111600</strain>
    </source>
</reference>